<dbReference type="EMBL" id="QSIQ01000001">
    <property type="protein sequence ID" value="RHD06471.1"/>
    <property type="molecule type" value="Genomic_DNA"/>
</dbReference>
<evidence type="ECO:0000313" key="2">
    <source>
        <dbReference type="Proteomes" id="UP000266391"/>
    </source>
</evidence>
<protein>
    <submittedName>
        <fullName evidence="1">DUF1320 domain-containing protein</fullName>
    </submittedName>
</protein>
<proteinExistence type="predicted"/>
<evidence type="ECO:0000313" key="1">
    <source>
        <dbReference type="EMBL" id="RHD06471.1"/>
    </source>
</evidence>
<sequence>MAYCTAQEVLDMLKEDMMNVIIGDEYIEDKDEKIEKIMPIAEQAVADADAEIDGYLAKRYKVPFAKTPQVINKFAKDIALYNMVSRKGVDENEREKTYLTRYNAAIAFLTKVAEGKISIGVSENNTEDAARIGFSMSNSPRLFSRGNMKGW</sequence>
<organism evidence="1 2">
    <name type="scientific">Roseburia inulinivorans</name>
    <dbReference type="NCBI Taxonomy" id="360807"/>
    <lineage>
        <taxon>Bacteria</taxon>
        <taxon>Bacillati</taxon>
        <taxon>Bacillota</taxon>
        <taxon>Clostridia</taxon>
        <taxon>Lachnospirales</taxon>
        <taxon>Lachnospiraceae</taxon>
        <taxon>Roseburia</taxon>
    </lineage>
</organism>
<comment type="caution">
    <text evidence="1">The sequence shown here is derived from an EMBL/GenBank/DDBJ whole genome shotgun (WGS) entry which is preliminary data.</text>
</comment>
<dbReference type="AlphaFoldDB" id="A0A396AJF9"/>
<dbReference type="RefSeq" id="WP_118091795.1">
    <property type="nucleotide sequence ID" value="NZ_QSIQ01000001.1"/>
</dbReference>
<dbReference type="InterPro" id="IPR009752">
    <property type="entry name" value="Phage_Mu_GpJ"/>
</dbReference>
<dbReference type="Proteomes" id="UP000266391">
    <property type="component" value="Unassembled WGS sequence"/>
</dbReference>
<gene>
    <name evidence="1" type="ORF">DW813_00970</name>
</gene>
<reference evidence="1 2" key="1">
    <citation type="submission" date="2018-08" db="EMBL/GenBank/DDBJ databases">
        <title>A genome reference for cultivated species of the human gut microbiota.</title>
        <authorList>
            <person name="Zou Y."/>
            <person name="Xue W."/>
            <person name="Luo G."/>
        </authorList>
    </citation>
    <scope>NUCLEOTIDE SEQUENCE [LARGE SCALE GENOMIC DNA]</scope>
    <source>
        <strain evidence="1 2">AM32-8LB</strain>
    </source>
</reference>
<dbReference type="Pfam" id="PF07030">
    <property type="entry name" value="Phage_Mu_Gp36"/>
    <property type="match status" value="1"/>
</dbReference>
<accession>A0A396AJF9</accession>
<name>A0A396AJF9_9FIRM</name>